<keyword evidence="2" id="KW-1185">Reference proteome</keyword>
<proteinExistence type="predicted"/>
<dbReference type="AlphaFoldDB" id="G7YAR2"/>
<accession>G7YAR2</accession>
<gene>
    <name evidence="1" type="ORF">CLF_103990</name>
</gene>
<dbReference type="Proteomes" id="UP000008909">
    <property type="component" value="Unassembled WGS sequence"/>
</dbReference>
<name>G7YAR2_CLOSI</name>
<evidence type="ECO:0000313" key="2">
    <source>
        <dbReference type="Proteomes" id="UP000008909"/>
    </source>
</evidence>
<organism evidence="1 2">
    <name type="scientific">Clonorchis sinensis</name>
    <name type="common">Chinese liver fluke</name>
    <dbReference type="NCBI Taxonomy" id="79923"/>
    <lineage>
        <taxon>Eukaryota</taxon>
        <taxon>Metazoa</taxon>
        <taxon>Spiralia</taxon>
        <taxon>Lophotrochozoa</taxon>
        <taxon>Platyhelminthes</taxon>
        <taxon>Trematoda</taxon>
        <taxon>Digenea</taxon>
        <taxon>Opisthorchiida</taxon>
        <taxon>Opisthorchiata</taxon>
        <taxon>Opisthorchiidae</taxon>
        <taxon>Clonorchis</taxon>
    </lineage>
</organism>
<sequence>MVHDTDRNGPVALSLALVHQSYRLNAYPVRELPEHVIASTTWLYLTLSDIPLIATSSSKQYPCQPTVYFPVTGVLSPDRRLEVLLQSLGTILDHSHNRNNISNTCTNDNHFGYPGPFQYHLSS</sequence>
<reference evidence="1" key="1">
    <citation type="journal article" date="2011" name="Genome Biol.">
        <title>The draft genome of the carcinogenic human liver fluke Clonorchis sinensis.</title>
        <authorList>
            <person name="Wang X."/>
            <person name="Chen W."/>
            <person name="Huang Y."/>
            <person name="Sun J."/>
            <person name="Men J."/>
            <person name="Liu H."/>
            <person name="Luo F."/>
            <person name="Guo L."/>
            <person name="Lv X."/>
            <person name="Deng C."/>
            <person name="Zhou C."/>
            <person name="Fan Y."/>
            <person name="Li X."/>
            <person name="Huang L."/>
            <person name="Hu Y."/>
            <person name="Liang C."/>
            <person name="Hu X."/>
            <person name="Xu J."/>
            <person name="Yu X."/>
        </authorList>
    </citation>
    <scope>NUCLEOTIDE SEQUENCE [LARGE SCALE GENOMIC DNA]</scope>
    <source>
        <strain evidence="1">Henan</strain>
    </source>
</reference>
<reference key="2">
    <citation type="submission" date="2011-10" db="EMBL/GenBank/DDBJ databases">
        <title>The genome and transcriptome sequence of Clonorchis sinensis provide insights into the carcinogenic liver fluke.</title>
        <authorList>
            <person name="Wang X."/>
            <person name="Huang Y."/>
            <person name="Chen W."/>
            <person name="Liu H."/>
            <person name="Guo L."/>
            <person name="Chen Y."/>
            <person name="Luo F."/>
            <person name="Zhou W."/>
            <person name="Sun J."/>
            <person name="Mao Q."/>
            <person name="Liang P."/>
            <person name="Zhou C."/>
            <person name="Tian Y."/>
            <person name="Men J."/>
            <person name="Lv X."/>
            <person name="Huang L."/>
            <person name="Zhou J."/>
            <person name="Hu Y."/>
            <person name="Li R."/>
            <person name="Zhang F."/>
            <person name="Lei H."/>
            <person name="Li X."/>
            <person name="Hu X."/>
            <person name="Liang C."/>
            <person name="Xu J."/>
            <person name="Wu Z."/>
            <person name="Yu X."/>
        </authorList>
    </citation>
    <scope>NUCLEOTIDE SEQUENCE</scope>
    <source>
        <strain>Henan</strain>
    </source>
</reference>
<protein>
    <submittedName>
        <fullName evidence="1">Uncharacterized protein</fullName>
    </submittedName>
</protein>
<dbReference type="EMBL" id="DF143009">
    <property type="protein sequence ID" value="GAA50047.1"/>
    <property type="molecule type" value="Genomic_DNA"/>
</dbReference>
<evidence type="ECO:0000313" key="1">
    <source>
        <dbReference type="EMBL" id="GAA50047.1"/>
    </source>
</evidence>